<protein>
    <recommendedName>
        <fullName evidence="6">Fucosyltransferase</fullName>
        <ecNumber evidence="6">2.4.1.-</ecNumber>
    </recommendedName>
</protein>
<evidence type="ECO:0000256" key="3">
    <source>
        <dbReference type="ARBA" id="ARBA00022679"/>
    </source>
</evidence>
<evidence type="ECO:0000313" key="8">
    <source>
        <dbReference type="Proteomes" id="UP000007264"/>
    </source>
</evidence>
<evidence type="ECO:0000256" key="2">
    <source>
        <dbReference type="ARBA" id="ARBA00022676"/>
    </source>
</evidence>
<keyword evidence="4" id="KW-0325">Glycoprotein</keyword>
<dbReference type="GO" id="GO:0042546">
    <property type="term" value="P:cell wall biogenesis"/>
    <property type="evidence" value="ECO:0007669"/>
    <property type="project" value="InterPro"/>
</dbReference>
<evidence type="ECO:0000256" key="4">
    <source>
        <dbReference type="ARBA" id="ARBA00023180"/>
    </source>
</evidence>
<accession>I0YSN5</accession>
<evidence type="ECO:0000256" key="5">
    <source>
        <dbReference type="ARBA" id="ARBA00023316"/>
    </source>
</evidence>
<proteinExistence type="inferred from homology"/>
<dbReference type="KEGG" id="csl:COCSUDRAFT_56624"/>
<evidence type="ECO:0000256" key="6">
    <source>
        <dbReference type="RuleBase" id="RU367004"/>
    </source>
</evidence>
<dbReference type="GeneID" id="17039388"/>
<comment type="caution">
    <text evidence="7">The sequence shown here is derived from an EMBL/GenBank/DDBJ whole genome shotgun (WGS) entry which is preliminary data.</text>
</comment>
<sequence length="494" mass="56467">MLRIPWFAGGVVSHSMGQQSRGAPTRFRPLPEVALTLLLLLLPLLASAYRVKGATAAGTDAAQEAPGHSHHGPYHSHGGVLQKMRALQRLKAVEWEMRMQPLEELLERYKARHNACVNAKKLPGKYLVVRFEDKDAGIGNQLPSVVSGLLLALMMDRCLFVEFPFFNKFFDHELDFSWKRHAKRLLAHGHNATEPENIPERIPFGYVTIADVWMFKNMTAYFDKNYGVEMWKDLDWSAALLVNNPHHKDFIETYFPTRDIFAPLANFILRIKPKYDKKIKEFKHKNFKLFNIGMQIRRRKCNGDENELLCELRPTIESYCTVARHIQLMHGLHDNDVRFFLAADEPETYTQKAAQVIKILGADRVIFTDNGIAPSSSEKGVWNAADNPGTLESALQDMALMAHCNDLVMTVASSFGYVAAAWGGYSPVHMVYGKHTNSQNPYWYRSISSEPCYWQAKNMLRALDARAVNQFRSNPLWMQYTQCHNDWNTDEQSS</sequence>
<gene>
    <name evidence="7" type="ORF">COCSUDRAFT_56624</name>
</gene>
<comment type="subcellular location">
    <subcellularLocation>
        <location evidence="6">Golgi apparatus</location>
        <location evidence="6">Golgi stack membrane</location>
        <topology evidence="6">Single-pass type II membrane protein</topology>
    </subcellularLocation>
</comment>
<dbReference type="OrthoDB" id="2012888at2759"/>
<dbReference type="GO" id="GO:0071555">
    <property type="term" value="P:cell wall organization"/>
    <property type="evidence" value="ECO:0007669"/>
    <property type="project" value="UniProtKB-UniRule"/>
</dbReference>
<keyword evidence="3 6" id="KW-0808">Transferase</keyword>
<keyword evidence="2 6" id="KW-0328">Glycosyltransferase</keyword>
<dbReference type="InterPro" id="IPR004938">
    <property type="entry name" value="XG_FTase"/>
</dbReference>
<keyword evidence="8" id="KW-1185">Reference proteome</keyword>
<keyword evidence="5 6" id="KW-0961">Cell wall biogenesis/degradation</keyword>
<name>I0YSN5_COCSC</name>
<dbReference type="RefSeq" id="XP_005645948.1">
    <property type="nucleotide sequence ID" value="XM_005645891.1"/>
</dbReference>
<dbReference type="Gene3D" id="3.40.50.11350">
    <property type="match status" value="1"/>
</dbReference>
<comment type="similarity">
    <text evidence="1 6">Belongs to the glycosyltransferase 37 family.</text>
</comment>
<evidence type="ECO:0000256" key="1">
    <source>
        <dbReference type="ARBA" id="ARBA00010481"/>
    </source>
</evidence>
<dbReference type="Proteomes" id="UP000007264">
    <property type="component" value="Unassembled WGS sequence"/>
</dbReference>
<dbReference type="PANTHER" id="PTHR31889">
    <property type="entry name" value="FUCOSYLTRANSFERASE 2-RELATED"/>
    <property type="match status" value="1"/>
</dbReference>
<dbReference type="PANTHER" id="PTHR31889:SF2">
    <property type="entry name" value="FUCOSYLTRANSFERASE 3"/>
    <property type="match status" value="1"/>
</dbReference>
<reference evidence="7 8" key="1">
    <citation type="journal article" date="2012" name="Genome Biol.">
        <title>The genome of the polar eukaryotic microalga coccomyxa subellipsoidea reveals traits of cold adaptation.</title>
        <authorList>
            <person name="Blanc G."/>
            <person name="Agarkova I."/>
            <person name="Grimwood J."/>
            <person name="Kuo A."/>
            <person name="Brueggeman A."/>
            <person name="Dunigan D."/>
            <person name="Gurnon J."/>
            <person name="Ladunga I."/>
            <person name="Lindquist E."/>
            <person name="Lucas S."/>
            <person name="Pangilinan J."/>
            <person name="Proschold T."/>
            <person name="Salamov A."/>
            <person name="Schmutz J."/>
            <person name="Weeks D."/>
            <person name="Yamada T."/>
            <person name="Claverie J.M."/>
            <person name="Grigoriev I."/>
            <person name="Van Etten J."/>
            <person name="Lomsadze A."/>
            <person name="Borodovsky M."/>
        </authorList>
    </citation>
    <scope>NUCLEOTIDE SEQUENCE [LARGE SCALE GENOMIC DNA]</scope>
    <source>
        <strain evidence="7 8">C-169</strain>
    </source>
</reference>
<dbReference type="GO" id="GO:0032580">
    <property type="term" value="C:Golgi cisterna membrane"/>
    <property type="evidence" value="ECO:0007669"/>
    <property type="project" value="UniProtKB-SubCell"/>
</dbReference>
<keyword evidence="6" id="KW-0333">Golgi apparatus</keyword>
<dbReference type="GO" id="GO:0008107">
    <property type="term" value="F:galactoside 2-alpha-L-fucosyltransferase activity"/>
    <property type="evidence" value="ECO:0007669"/>
    <property type="project" value="InterPro"/>
</dbReference>
<organism evidence="7 8">
    <name type="scientific">Coccomyxa subellipsoidea (strain C-169)</name>
    <name type="common">Green microalga</name>
    <dbReference type="NCBI Taxonomy" id="574566"/>
    <lineage>
        <taxon>Eukaryota</taxon>
        <taxon>Viridiplantae</taxon>
        <taxon>Chlorophyta</taxon>
        <taxon>core chlorophytes</taxon>
        <taxon>Trebouxiophyceae</taxon>
        <taxon>Trebouxiophyceae incertae sedis</taxon>
        <taxon>Coccomyxaceae</taxon>
        <taxon>Coccomyxa</taxon>
        <taxon>Coccomyxa subellipsoidea</taxon>
    </lineage>
</organism>
<evidence type="ECO:0000313" key="7">
    <source>
        <dbReference type="EMBL" id="EIE21404.1"/>
    </source>
</evidence>
<dbReference type="Pfam" id="PF03254">
    <property type="entry name" value="XG_FTase"/>
    <property type="match status" value="1"/>
</dbReference>
<dbReference type="AlphaFoldDB" id="I0YSN5"/>
<dbReference type="EC" id="2.4.1.-" evidence="6"/>
<comment type="function">
    <text evidence="6">May be involved in cell wall biosynthesis.</text>
</comment>
<dbReference type="EMBL" id="AGSI01000012">
    <property type="protein sequence ID" value="EIE21404.1"/>
    <property type="molecule type" value="Genomic_DNA"/>
</dbReference>